<organism evidence="7">
    <name type="scientific">Caldisericum exile</name>
    <dbReference type="NCBI Taxonomy" id="693075"/>
    <lineage>
        <taxon>Bacteria</taxon>
        <taxon>Pseudomonadati</taxon>
        <taxon>Caldisericota/Cryosericota group</taxon>
        <taxon>Caldisericota</taxon>
        <taxon>Caldisericia</taxon>
        <taxon>Caldisericales</taxon>
        <taxon>Caldisericaceae</taxon>
        <taxon>Caldisericum</taxon>
    </lineage>
</organism>
<feature type="domain" description="DUF1232" evidence="6">
    <location>
        <begin position="72"/>
        <end position="107"/>
    </location>
</feature>
<evidence type="ECO:0000256" key="5">
    <source>
        <dbReference type="SAM" id="Phobius"/>
    </source>
</evidence>
<dbReference type="EMBL" id="DTHV01000106">
    <property type="protein sequence ID" value="HGW60454.1"/>
    <property type="molecule type" value="Genomic_DNA"/>
</dbReference>
<proteinExistence type="predicted"/>
<dbReference type="Pfam" id="PF06803">
    <property type="entry name" value="DUF1232"/>
    <property type="match status" value="1"/>
</dbReference>
<evidence type="ECO:0000256" key="3">
    <source>
        <dbReference type="ARBA" id="ARBA00022989"/>
    </source>
</evidence>
<comment type="caution">
    <text evidence="7">The sequence shown here is derived from an EMBL/GenBank/DDBJ whole genome shotgun (WGS) entry which is preliminary data.</text>
</comment>
<protein>
    <submittedName>
        <fullName evidence="7">DUF1232 domain-containing protein</fullName>
    </submittedName>
</protein>
<dbReference type="GO" id="GO:0012505">
    <property type="term" value="C:endomembrane system"/>
    <property type="evidence" value="ECO:0007669"/>
    <property type="project" value="UniProtKB-SubCell"/>
</dbReference>
<feature type="transmembrane region" description="Helical" evidence="5">
    <location>
        <begin position="92"/>
        <end position="112"/>
    </location>
</feature>
<evidence type="ECO:0000256" key="4">
    <source>
        <dbReference type="ARBA" id="ARBA00023136"/>
    </source>
</evidence>
<evidence type="ECO:0000259" key="6">
    <source>
        <dbReference type="Pfam" id="PF06803"/>
    </source>
</evidence>
<evidence type="ECO:0000256" key="2">
    <source>
        <dbReference type="ARBA" id="ARBA00022692"/>
    </source>
</evidence>
<evidence type="ECO:0000313" key="7">
    <source>
        <dbReference type="EMBL" id="HGW60454.1"/>
    </source>
</evidence>
<name>A0A7C4TX54_9BACT</name>
<feature type="transmembrane region" description="Helical" evidence="5">
    <location>
        <begin position="67"/>
        <end position="86"/>
    </location>
</feature>
<evidence type="ECO:0000256" key="1">
    <source>
        <dbReference type="ARBA" id="ARBA00004127"/>
    </source>
</evidence>
<keyword evidence="2 5" id="KW-0812">Transmembrane</keyword>
<accession>A0A7C4TX54</accession>
<dbReference type="InterPro" id="IPR010652">
    <property type="entry name" value="DUF1232"/>
</dbReference>
<sequence length="138" mass="16048">MDEERIREEINKRSEKVTEDDVKKAVESSEEILTKVKSSSFFSKQFAKVELLIMMLKDYWNGEYTEVPWGIIAAIVAALLYILSPIDLIPDFIPFIGYTDDVALLLLVWANISREVKKYCQWKSQMDEKAKALYRVAF</sequence>
<dbReference type="AlphaFoldDB" id="A0A7C4TX54"/>
<reference evidence="7" key="1">
    <citation type="journal article" date="2020" name="mSystems">
        <title>Genome- and Community-Level Interaction Insights into Carbon Utilization and Element Cycling Functions of Hydrothermarchaeota in Hydrothermal Sediment.</title>
        <authorList>
            <person name="Zhou Z."/>
            <person name="Liu Y."/>
            <person name="Xu W."/>
            <person name="Pan J."/>
            <person name="Luo Z.H."/>
            <person name="Li M."/>
        </authorList>
    </citation>
    <scope>NUCLEOTIDE SEQUENCE [LARGE SCALE GENOMIC DNA]</scope>
    <source>
        <strain evidence="7">SpSt-794</strain>
    </source>
</reference>
<comment type="subcellular location">
    <subcellularLocation>
        <location evidence="1">Endomembrane system</location>
        <topology evidence="1">Multi-pass membrane protein</topology>
    </subcellularLocation>
</comment>
<keyword evidence="3 5" id="KW-1133">Transmembrane helix</keyword>
<gene>
    <name evidence="7" type="ORF">ENV82_03380</name>
</gene>
<keyword evidence="4 5" id="KW-0472">Membrane</keyword>